<name>A0A9W7L551_9STRA</name>
<dbReference type="Proteomes" id="UP001165065">
    <property type="component" value="Unassembled WGS sequence"/>
</dbReference>
<feature type="domain" description="Limiting CO2-inducible protein B/C beta carbonyic anhydrase" evidence="2">
    <location>
        <begin position="96"/>
        <end position="319"/>
    </location>
</feature>
<protein>
    <recommendedName>
        <fullName evidence="2">Limiting CO2-inducible protein B/C beta carbonyic anhydrase domain-containing protein</fullName>
    </recommendedName>
</protein>
<evidence type="ECO:0000313" key="3">
    <source>
        <dbReference type="EMBL" id="GMI29936.1"/>
    </source>
</evidence>
<dbReference type="AlphaFoldDB" id="A0A9W7L551"/>
<evidence type="ECO:0000259" key="2">
    <source>
        <dbReference type="Pfam" id="PF18599"/>
    </source>
</evidence>
<reference evidence="4" key="1">
    <citation type="journal article" date="2023" name="Commun. Biol.">
        <title>Genome analysis of Parmales, the sister group of diatoms, reveals the evolutionary specialization of diatoms from phago-mixotrophs to photoautotrophs.</title>
        <authorList>
            <person name="Ban H."/>
            <person name="Sato S."/>
            <person name="Yoshikawa S."/>
            <person name="Yamada K."/>
            <person name="Nakamura Y."/>
            <person name="Ichinomiya M."/>
            <person name="Sato N."/>
            <person name="Blanc-Mathieu R."/>
            <person name="Endo H."/>
            <person name="Kuwata A."/>
            <person name="Ogata H."/>
        </authorList>
    </citation>
    <scope>NUCLEOTIDE SEQUENCE [LARGE SCALE GENOMIC DNA]</scope>
</reference>
<sequence length="363" mass="39980">MNKSVSLPTLRRNKSTGASIRGSLALDQRPTRRRPKRTGATLKGKQQPVTPLEIREPRLPRLKVPKKETRNVELRGEARLLQELTSGVSSVFPNILPLRTFVEETTRILSTLGFTRDNTLAVVGLSRDERTRPLLNALSKVWGEPYVTHSLGSQCNVGPTGLKQILSHAPLQNSQSRTKVVIFACPNMACNQDGDAGWLYRPNRPEPVPTSSELVEFVSRLKAGRFNLNPHGAPHAGDPGGVEREALDPEDLEMSVMCAKLVNQLARDGGLNDTSLPAVSRLACRAALHDFDTLVRRHVNLENCDVAIVGAVQVHGQYQEFGSAKELKFDTEFVALQAGYAIVGGERRAFEKDQRQLALEFVG</sequence>
<organism evidence="3 4">
    <name type="scientific">Triparma columacea</name>
    <dbReference type="NCBI Taxonomy" id="722753"/>
    <lineage>
        <taxon>Eukaryota</taxon>
        <taxon>Sar</taxon>
        <taxon>Stramenopiles</taxon>
        <taxon>Ochrophyta</taxon>
        <taxon>Bolidophyceae</taxon>
        <taxon>Parmales</taxon>
        <taxon>Triparmaceae</taxon>
        <taxon>Triparma</taxon>
    </lineage>
</organism>
<dbReference type="Pfam" id="PF18599">
    <property type="entry name" value="LCIB_C_CA"/>
    <property type="match status" value="1"/>
</dbReference>
<accession>A0A9W7L551</accession>
<feature type="region of interest" description="Disordered" evidence="1">
    <location>
        <begin position="1"/>
        <end position="48"/>
    </location>
</feature>
<dbReference type="PANTHER" id="PTHR38016">
    <property type="entry name" value="UNNAMED PRODUCT"/>
    <property type="match status" value="1"/>
</dbReference>
<dbReference type="InterPro" id="IPR040703">
    <property type="entry name" value="LCIB/C_CA"/>
</dbReference>
<evidence type="ECO:0000256" key="1">
    <source>
        <dbReference type="SAM" id="MobiDB-lite"/>
    </source>
</evidence>
<dbReference type="OrthoDB" id="189156at2759"/>
<dbReference type="EMBL" id="BRYA01000691">
    <property type="protein sequence ID" value="GMI29936.1"/>
    <property type="molecule type" value="Genomic_DNA"/>
</dbReference>
<comment type="caution">
    <text evidence="3">The sequence shown here is derived from an EMBL/GenBank/DDBJ whole genome shotgun (WGS) entry which is preliminary data.</text>
</comment>
<dbReference type="PANTHER" id="PTHR38016:SF1">
    <property type="entry name" value="LIMITING CO2-INDUCIBLE PROTEIN B_C BETA CARBONYIC ANHYDRASE DOMAIN-CONTAINING PROTEIN"/>
    <property type="match status" value="1"/>
</dbReference>
<gene>
    <name evidence="3" type="ORF">TrCOL_g6437</name>
</gene>
<proteinExistence type="predicted"/>
<evidence type="ECO:0000313" key="4">
    <source>
        <dbReference type="Proteomes" id="UP001165065"/>
    </source>
</evidence>
<keyword evidence="4" id="KW-1185">Reference proteome</keyword>